<dbReference type="PRINTS" id="PR00081">
    <property type="entry name" value="GDHRDH"/>
</dbReference>
<dbReference type="AlphaFoldDB" id="A0AAI8VPR6"/>
<sequence length="376" mass="40679">MSDIKFDKSTIPDRPGRVLLVTGGTGGIGAEIAVELAKHNPGRILLTGRNAKSAATTTQRIKTAAPSVAVTFVPCDLADLASVKDAANQILAGCDRLDLFLANASIMAKPAGLSADGYEVHFATNHLGHALLTKKLLPLLSHTADLPGSDVRVIYTTSLGWRGGNLDDFGRLRTTMKSAVLGRWIRYGNSKLANMLYARAGAPLPPGRRANCAFLVSKAFLEDVHAVSFSKNHFEIGMFYLIDSMGKPFQPTCSRFCEWHVPDCSHVHTCTPAPIYHGNTYSDLEFTGDHPLTNEVNGDTNSGLELTADHSLTDEVNGDTYPDLEYTAYPCSTDEVSDDEDSPFVRPYSDTATVFLTEIVPKTSLHHLCSIAIELP</sequence>
<dbReference type="Proteomes" id="UP001295740">
    <property type="component" value="Unassembled WGS sequence"/>
</dbReference>
<gene>
    <name evidence="4" type="ORF">KHLLAP_LOCUS8683</name>
</gene>
<organism evidence="4 5">
    <name type="scientific">Anthostomella pinea</name>
    <dbReference type="NCBI Taxonomy" id="933095"/>
    <lineage>
        <taxon>Eukaryota</taxon>
        <taxon>Fungi</taxon>
        <taxon>Dikarya</taxon>
        <taxon>Ascomycota</taxon>
        <taxon>Pezizomycotina</taxon>
        <taxon>Sordariomycetes</taxon>
        <taxon>Xylariomycetidae</taxon>
        <taxon>Xylariales</taxon>
        <taxon>Xylariaceae</taxon>
        <taxon>Anthostomella</taxon>
    </lineage>
</organism>
<dbReference type="GO" id="GO:0016491">
    <property type="term" value="F:oxidoreductase activity"/>
    <property type="evidence" value="ECO:0007669"/>
    <property type="project" value="UniProtKB-KW"/>
</dbReference>
<dbReference type="SUPFAM" id="SSF51735">
    <property type="entry name" value="NAD(P)-binding Rossmann-fold domains"/>
    <property type="match status" value="1"/>
</dbReference>
<dbReference type="PANTHER" id="PTHR24320:SF154">
    <property type="entry name" value="OXIDOREDUCTASE, SHORT-CHAIN DEHYDROGENASE_REDUCTASE FAMILY (AFU_ORTHOLOGUE AFUA_2G04560)"/>
    <property type="match status" value="1"/>
</dbReference>
<dbReference type="Pfam" id="PF00106">
    <property type="entry name" value="adh_short"/>
    <property type="match status" value="1"/>
</dbReference>
<reference evidence="4" key="1">
    <citation type="submission" date="2023-10" db="EMBL/GenBank/DDBJ databases">
        <authorList>
            <person name="Hackl T."/>
        </authorList>
    </citation>
    <scope>NUCLEOTIDE SEQUENCE</scope>
</reference>
<proteinExistence type="inferred from homology"/>
<evidence type="ECO:0000313" key="4">
    <source>
        <dbReference type="EMBL" id="CAJ2508215.1"/>
    </source>
</evidence>
<evidence type="ECO:0000256" key="2">
    <source>
        <dbReference type="ARBA" id="ARBA00023002"/>
    </source>
</evidence>
<dbReference type="InterPro" id="IPR002347">
    <property type="entry name" value="SDR_fam"/>
</dbReference>
<dbReference type="EMBL" id="CAUWAG010000010">
    <property type="protein sequence ID" value="CAJ2508215.1"/>
    <property type="molecule type" value="Genomic_DNA"/>
</dbReference>
<evidence type="ECO:0000313" key="5">
    <source>
        <dbReference type="Proteomes" id="UP001295740"/>
    </source>
</evidence>
<keyword evidence="2" id="KW-0560">Oxidoreductase</keyword>
<accession>A0AAI8VPR6</accession>
<keyword evidence="5" id="KW-1185">Reference proteome</keyword>
<dbReference type="PANTHER" id="PTHR24320">
    <property type="entry name" value="RETINOL DEHYDROGENASE"/>
    <property type="match status" value="1"/>
</dbReference>
<dbReference type="Gene3D" id="3.40.50.720">
    <property type="entry name" value="NAD(P)-binding Rossmann-like Domain"/>
    <property type="match status" value="1"/>
</dbReference>
<evidence type="ECO:0000256" key="1">
    <source>
        <dbReference type="ARBA" id="ARBA00006484"/>
    </source>
</evidence>
<comment type="caution">
    <text evidence="4">The sequence shown here is derived from an EMBL/GenBank/DDBJ whole genome shotgun (WGS) entry which is preliminary data.</text>
</comment>
<dbReference type="InterPro" id="IPR036291">
    <property type="entry name" value="NAD(P)-bd_dom_sf"/>
</dbReference>
<dbReference type="SMART" id="SM00822">
    <property type="entry name" value="PKS_KR"/>
    <property type="match status" value="1"/>
</dbReference>
<feature type="domain" description="Ketoreductase" evidence="3">
    <location>
        <begin position="17"/>
        <end position="179"/>
    </location>
</feature>
<comment type="similarity">
    <text evidence="1">Belongs to the short-chain dehydrogenases/reductases (SDR) family.</text>
</comment>
<protein>
    <submittedName>
        <fullName evidence="4">Uu.00g094010.m01.CDS01</fullName>
    </submittedName>
</protein>
<dbReference type="InterPro" id="IPR057326">
    <property type="entry name" value="KR_dom"/>
</dbReference>
<name>A0AAI8VPR6_9PEZI</name>
<evidence type="ECO:0000259" key="3">
    <source>
        <dbReference type="SMART" id="SM00822"/>
    </source>
</evidence>